<dbReference type="InterPro" id="IPR036770">
    <property type="entry name" value="Ankyrin_rpt-contain_sf"/>
</dbReference>
<name>U4LQM8_PYROM</name>
<dbReference type="EMBL" id="HF936249">
    <property type="protein sequence ID" value="CCX33854.1"/>
    <property type="molecule type" value="Genomic_DNA"/>
</dbReference>
<dbReference type="AlphaFoldDB" id="U4LQM8"/>
<accession>U4LQM8</accession>
<evidence type="ECO:0000313" key="5">
    <source>
        <dbReference type="EMBL" id="CCX33854.1"/>
    </source>
</evidence>
<organism evidence="5 6">
    <name type="scientific">Pyronema omphalodes (strain CBS 100304)</name>
    <name type="common">Pyronema confluens</name>
    <dbReference type="NCBI Taxonomy" id="1076935"/>
    <lineage>
        <taxon>Eukaryota</taxon>
        <taxon>Fungi</taxon>
        <taxon>Dikarya</taxon>
        <taxon>Ascomycota</taxon>
        <taxon>Pezizomycotina</taxon>
        <taxon>Pezizomycetes</taxon>
        <taxon>Pezizales</taxon>
        <taxon>Pyronemataceae</taxon>
        <taxon>Pyronema</taxon>
    </lineage>
</organism>
<dbReference type="OrthoDB" id="539213at2759"/>
<evidence type="ECO:0000256" key="4">
    <source>
        <dbReference type="SAM" id="MobiDB-lite"/>
    </source>
</evidence>
<evidence type="ECO:0000313" key="6">
    <source>
        <dbReference type="Proteomes" id="UP000018144"/>
    </source>
</evidence>
<sequence>MANSLVFTYFCYCIGTNRDFWVAFGKRCKCKGFMASFEIDGISVISASGAVLFSTPPSNFYALTDKHPTTTSVQSSSKAAYPPSILDELDGNGFTVLHLAAKNGHHRAIQCLLAHGASVDLRDRLGRTSFHIAAAHGYAAAVEVLSQTCDVKALDFTSSNALHRFFNFRHPAPVNTSLDFLSNRSGNGHAELGPNPSYQGPNMNPRQNQSFTTALHESAINSYRSTLESFLNTTNTPDSLLNSRLRSLLSTSVYEFFNYHNPEPNSISDYTNRALVLDVLLDCYKCKLDVDTVDGKGFIALGLVAQRGKRLMGMKERAEYMSLVNAVGKLLGYGADVMKVNEQDRGWVTEVGAEFWWSLADMHEGSRAEIERVRREMMAGFRGGMEGSSK</sequence>
<gene>
    <name evidence="5" type="ORF">PCON_02096</name>
</gene>
<dbReference type="PROSITE" id="PS50297">
    <property type="entry name" value="ANK_REP_REGION"/>
    <property type="match status" value="1"/>
</dbReference>
<dbReference type="Proteomes" id="UP000018144">
    <property type="component" value="Unassembled WGS sequence"/>
</dbReference>
<feature type="region of interest" description="Disordered" evidence="4">
    <location>
        <begin position="185"/>
        <end position="208"/>
    </location>
</feature>
<keyword evidence="2 3" id="KW-0040">ANK repeat</keyword>
<dbReference type="SUPFAM" id="SSF48403">
    <property type="entry name" value="Ankyrin repeat"/>
    <property type="match status" value="1"/>
</dbReference>
<proteinExistence type="predicted"/>
<dbReference type="InterPro" id="IPR002110">
    <property type="entry name" value="Ankyrin_rpt"/>
</dbReference>
<dbReference type="PANTHER" id="PTHR24173:SF74">
    <property type="entry name" value="ANKYRIN REPEAT DOMAIN-CONTAINING PROTEIN 16"/>
    <property type="match status" value="1"/>
</dbReference>
<evidence type="ECO:0000256" key="2">
    <source>
        <dbReference type="ARBA" id="ARBA00023043"/>
    </source>
</evidence>
<dbReference type="PANTHER" id="PTHR24173">
    <property type="entry name" value="ANKYRIN REPEAT CONTAINING"/>
    <property type="match status" value="1"/>
</dbReference>
<dbReference type="STRING" id="1076935.U4LQM8"/>
<dbReference type="PROSITE" id="PS50088">
    <property type="entry name" value="ANK_REPEAT"/>
    <property type="match status" value="1"/>
</dbReference>
<dbReference type="eggNOG" id="KOG4177">
    <property type="taxonomic scope" value="Eukaryota"/>
</dbReference>
<dbReference type="SMART" id="SM00248">
    <property type="entry name" value="ANK"/>
    <property type="match status" value="3"/>
</dbReference>
<keyword evidence="6" id="KW-1185">Reference proteome</keyword>
<protein>
    <submittedName>
        <fullName evidence="5">Similar to E3 ubiquitin-protein ligase mind-bomb acc. no. Q9VUX2</fullName>
    </submittedName>
</protein>
<reference evidence="5 6" key="1">
    <citation type="journal article" date="2013" name="PLoS Genet.">
        <title>The genome and development-dependent transcriptomes of Pyronema confluens: a window into fungal evolution.</title>
        <authorList>
            <person name="Traeger S."/>
            <person name="Altegoer F."/>
            <person name="Freitag M."/>
            <person name="Gabaldon T."/>
            <person name="Kempken F."/>
            <person name="Kumar A."/>
            <person name="Marcet-Houben M."/>
            <person name="Poggeler S."/>
            <person name="Stajich J.E."/>
            <person name="Nowrousian M."/>
        </authorList>
    </citation>
    <scope>NUCLEOTIDE SEQUENCE [LARGE SCALE GENOMIC DNA]</scope>
    <source>
        <strain evidence="6">CBS 100304</strain>
        <tissue evidence="5">Vegetative mycelium</tissue>
    </source>
</reference>
<evidence type="ECO:0000256" key="1">
    <source>
        <dbReference type="ARBA" id="ARBA00022737"/>
    </source>
</evidence>
<evidence type="ECO:0000256" key="3">
    <source>
        <dbReference type="PROSITE-ProRule" id="PRU00023"/>
    </source>
</evidence>
<feature type="repeat" description="ANK" evidence="3">
    <location>
        <begin position="92"/>
        <end position="124"/>
    </location>
</feature>
<dbReference type="Pfam" id="PF12796">
    <property type="entry name" value="Ank_2"/>
    <property type="match status" value="1"/>
</dbReference>
<feature type="compositionally biased region" description="Polar residues" evidence="4">
    <location>
        <begin position="196"/>
        <end position="208"/>
    </location>
</feature>
<dbReference type="Gene3D" id="1.25.40.20">
    <property type="entry name" value="Ankyrin repeat-containing domain"/>
    <property type="match status" value="1"/>
</dbReference>
<keyword evidence="1" id="KW-0677">Repeat</keyword>